<proteinExistence type="predicted"/>
<dbReference type="RefSeq" id="WP_281461709.1">
    <property type="nucleotide sequence ID" value="NZ_JASBAN010000001.1"/>
</dbReference>
<dbReference type="PANTHER" id="PTHR11102:SF147">
    <property type="entry name" value="SEL1L ADAPTOR SUBUNIT OF ERAD E3 UBIQUITIN LIGASE"/>
    <property type="match status" value="1"/>
</dbReference>
<dbReference type="PANTHER" id="PTHR11102">
    <property type="entry name" value="SEL-1-LIKE PROTEIN"/>
    <property type="match status" value="1"/>
</dbReference>
<dbReference type="SUPFAM" id="SSF81901">
    <property type="entry name" value="HCP-like"/>
    <property type="match status" value="2"/>
</dbReference>
<keyword evidence="1" id="KW-0472">Membrane</keyword>
<dbReference type="PROSITE" id="PS51257">
    <property type="entry name" value="PROKAR_LIPOPROTEIN"/>
    <property type="match status" value="1"/>
</dbReference>
<dbReference type="SMART" id="SM00671">
    <property type="entry name" value="SEL1"/>
    <property type="match status" value="5"/>
</dbReference>
<dbReference type="InterPro" id="IPR011990">
    <property type="entry name" value="TPR-like_helical_dom_sf"/>
</dbReference>
<keyword evidence="3" id="KW-1185">Reference proteome</keyword>
<reference evidence="2" key="1">
    <citation type="submission" date="2023-05" db="EMBL/GenBank/DDBJ databases">
        <title>Whole genome sequence of Commensalibacter sp.</title>
        <authorList>
            <person name="Charoenyingcharoen P."/>
            <person name="Yukphan P."/>
        </authorList>
    </citation>
    <scope>NUCLEOTIDE SEQUENCE</scope>
    <source>
        <strain evidence="2">TBRC 10068</strain>
    </source>
</reference>
<comment type="caution">
    <text evidence="2">The sequence shown here is derived from an EMBL/GenBank/DDBJ whole genome shotgun (WGS) entry which is preliminary data.</text>
</comment>
<evidence type="ECO:0000256" key="1">
    <source>
        <dbReference type="SAM" id="Phobius"/>
    </source>
</evidence>
<dbReference type="Proteomes" id="UP001431775">
    <property type="component" value="Unassembled WGS sequence"/>
</dbReference>
<name>A0ABT6Q571_9PROT</name>
<gene>
    <name evidence="2" type="ORF">QJV33_01795</name>
</gene>
<dbReference type="EMBL" id="JASBAN010000001">
    <property type="protein sequence ID" value="MDI2112032.1"/>
    <property type="molecule type" value="Genomic_DNA"/>
</dbReference>
<dbReference type="InterPro" id="IPR006597">
    <property type="entry name" value="Sel1-like"/>
</dbReference>
<dbReference type="Gene3D" id="1.25.40.10">
    <property type="entry name" value="Tetratricopeptide repeat domain"/>
    <property type="match status" value="2"/>
</dbReference>
<protein>
    <submittedName>
        <fullName evidence="2">Tetratricopeptide repeat protein</fullName>
    </submittedName>
</protein>
<dbReference type="InterPro" id="IPR050767">
    <property type="entry name" value="Sel1_AlgK"/>
</dbReference>
<evidence type="ECO:0000313" key="3">
    <source>
        <dbReference type="Proteomes" id="UP001431775"/>
    </source>
</evidence>
<keyword evidence="1" id="KW-0812">Transmembrane</keyword>
<evidence type="ECO:0000313" key="2">
    <source>
        <dbReference type="EMBL" id="MDI2112032.1"/>
    </source>
</evidence>
<keyword evidence="1" id="KW-1133">Transmembrane helix</keyword>
<organism evidence="2 3">
    <name type="scientific">Commensalibacter nepenthis</name>
    <dbReference type="NCBI Taxonomy" id="3043872"/>
    <lineage>
        <taxon>Bacteria</taxon>
        <taxon>Pseudomonadati</taxon>
        <taxon>Pseudomonadota</taxon>
        <taxon>Alphaproteobacteria</taxon>
        <taxon>Acetobacterales</taxon>
        <taxon>Acetobacteraceae</taxon>
    </lineage>
</organism>
<dbReference type="Pfam" id="PF08238">
    <property type="entry name" value="Sel1"/>
    <property type="match status" value="5"/>
</dbReference>
<feature type="transmembrane region" description="Helical" evidence="1">
    <location>
        <begin position="7"/>
        <end position="25"/>
    </location>
</feature>
<accession>A0ABT6Q571</accession>
<sequence>MQKKRRLFYMIVTFSMGCTTSSFAYSNLLPSLINAQTQNTIDEKDLITHFIDKTYYPDDKSNGIGCLQAGKSYLTKPNGVGLYHLAQLHLIGCQMPADTRAAMIFYKQSVKQGNQDAVAMLKLIDQQGLESVQSLLMTLQHIQNQAHQDNAKAQYQLAMLYLYNHDLQTSLDWLEKSAQQGYLPALYQQGNFYFMGITGRADPVKAVRIWRKIAATDPADQDKAIKQAIIDADLMLGQIYYTGRDEIVKNPTQSFYYYEHAAKLGNKEGMHYIAMMYQQGTGVAKNLEQSQLWFNKLKE</sequence>